<proteinExistence type="predicted"/>
<evidence type="ECO:0000256" key="1">
    <source>
        <dbReference type="SAM" id="Phobius"/>
    </source>
</evidence>
<feature type="transmembrane region" description="Helical" evidence="1">
    <location>
        <begin position="7"/>
        <end position="26"/>
    </location>
</feature>
<sequence length="187" mass="22212">MRKSKINFLYLVIAILFIVLIVREYYPDDYLGEYSDEETKDRTININIINDRKPEIIQERKVIREPKRHYESRYYPRRDMRINIPTRGEPPSYQQVGILTDENDPENIKPLYGRQTYRGSNQWNYFTSLDSHLATKIPIYTGDKDCTDERGCQEINKNDMLNIGDPGKQYKANIYQSSGPRYIPYII</sequence>
<protein>
    <submittedName>
        <fullName evidence="2">Uncharacterized protein</fullName>
    </submittedName>
</protein>
<dbReference type="AlphaFoldDB" id="A0A6C0FCP4"/>
<keyword evidence="1" id="KW-0472">Membrane</keyword>
<dbReference type="InterPro" id="IPR043929">
    <property type="entry name" value="DUF5755"/>
</dbReference>
<organism evidence="2">
    <name type="scientific">viral metagenome</name>
    <dbReference type="NCBI Taxonomy" id="1070528"/>
    <lineage>
        <taxon>unclassified sequences</taxon>
        <taxon>metagenomes</taxon>
        <taxon>organismal metagenomes</taxon>
    </lineage>
</organism>
<keyword evidence="1" id="KW-0812">Transmembrane</keyword>
<dbReference type="EMBL" id="MN738838">
    <property type="protein sequence ID" value="QHT38982.1"/>
    <property type="molecule type" value="Genomic_DNA"/>
</dbReference>
<accession>A0A6C0FCP4</accession>
<reference evidence="2" key="1">
    <citation type="journal article" date="2020" name="Nature">
        <title>Giant virus diversity and host interactions through global metagenomics.</title>
        <authorList>
            <person name="Schulz F."/>
            <person name="Roux S."/>
            <person name="Paez-Espino D."/>
            <person name="Jungbluth S."/>
            <person name="Walsh D.A."/>
            <person name="Denef V.J."/>
            <person name="McMahon K.D."/>
            <person name="Konstantinidis K.T."/>
            <person name="Eloe-Fadrosh E.A."/>
            <person name="Kyrpides N.C."/>
            <person name="Woyke T."/>
        </authorList>
    </citation>
    <scope>NUCLEOTIDE SEQUENCE</scope>
    <source>
        <strain evidence="2">GVMAG-S-ERX556126-94</strain>
    </source>
</reference>
<evidence type="ECO:0000313" key="2">
    <source>
        <dbReference type="EMBL" id="QHT38982.1"/>
    </source>
</evidence>
<dbReference type="Pfam" id="PF19059">
    <property type="entry name" value="DUF5755"/>
    <property type="match status" value="1"/>
</dbReference>
<keyword evidence="1" id="KW-1133">Transmembrane helix</keyword>
<name>A0A6C0FCP4_9ZZZZ</name>